<feature type="compositionally biased region" description="Low complexity" evidence="1">
    <location>
        <begin position="160"/>
        <end position="172"/>
    </location>
</feature>
<feature type="region of interest" description="Disordered" evidence="1">
    <location>
        <begin position="564"/>
        <end position="642"/>
    </location>
</feature>
<feature type="compositionally biased region" description="Basic and acidic residues" evidence="1">
    <location>
        <begin position="174"/>
        <end position="184"/>
    </location>
</feature>
<dbReference type="OMA" id="ETAYCLV"/>
<feature type="region of interest" description="Disordered" evidence="1">
    <location>
        <begin position="502"/>
        <end position="522"/>
    </location>
</feature>
<dbReference type="SUPFAM" id="SSF109993">
    <property type="entry name" value="VPS9 domain"/>
    <property type="match status" value="1"/>
</dbReference>
<feature type="compositionally biased region" description="Polar residues" evidence="1">
    <location>
        <begin position="12"/>
        <end position="27"/>
    </location>
</feature>
<dbReference type="RefSeq" id="XP_006697348.1">
    <property type="nucleotide sequence ID" value="XM_006697285.1"/>
</dbReference>
<dbReference type="InterPro" id="IPR045046">
    <property type="entry name" value="Vps9-like"/>
</dbReference>
<feature type="compositionally biased region" description="Basic and acidic residues" evidence="1">
    <location>
        <begin position="71"/>
        <end position="84"/>
    </location>
</feature>
<dbReference type="GO" id="GO:0005829">
    <property type="term" value="C:cytosol"/>
    <property type="evidence" value="ECO:0007669"/>
    <property type="project" value="TreeGrafter"/>
</dbReference>
<dbReference type="HOGENOM" id="CLU_017705_0_0_1"/>
<sequence length="840" mass="89054">MLSSLFPRSAMPTPSSGRPSLLRSVQSFRVERSSSPPSRTRSKTTGIMDSKSSLHSAIEKTDGSPEGLDTFESRPDKDPVEDAPRVSVDLDDLPIELITLIDRFIDSLSAPIHPHPPNIDNLSRMFQDFYATASSHIQTHLDSLATLQKRDSSQPPPPQSSSTPRPSLLPFSVGRDRSASKQEPPEQPLLTQEELAEQKRLRRAREQQKAHLEEAVERRLCEGIYAKIYRHRSTQDEAQDAKLRSKTAALAVVGIGLGDLGVQIDPPSPGSGEEWGEGKDRAAEVREWLEGARKELVLMTQARYPLGKLEHLKRAHKRILDTLAHFHPSSSADELMPMLIYALVTMPPEQLHVVSDAAFVRRFRWEQKLVGEAAYCLTNLEAAISFLETVDLSTLREDETPTGPLNKPDLHSVAEASLTAALEQQQQLPQQPPPATGLHSQFQHFRSARRLSDLPAQALNAASDAVWSTADQGLKTIGMSLGGGYKFLVGKLRGTGGEAFASQGAAGSGSAGGGSMPTIPIPRTLDDARRLLGTPLPPIVKEEQQAQQGQAGGSNLLGLISGTARRMTPSEPGSRERSVESQRGTTDGSGAVGMAEGTSSVTATGASSTATATSPSTAASTVTSPPAAPSPAPSNTSNTSSTVIDSVRNLGSTLNPIGRISAAAGLVRGFTGRASPAPAASPAALSAPLAREPKEAAASSGNGSLAVGSRAERSVSVDSGGPTMPFPDLPPIIPLDSPEPQPLPLSVPPDAGTSLTAAVTGTANESSDSESNVTCNAPVVNHISIPSAQISPPIRRFLTLNDPSDLRLRDVAELLRDYQRLAKALGEMGVFTQPGLQDQS</sequence>
<reference evidence="3 4" key="1">
    <citation type="journal article" date="2011" name="Cell">
        <title>Insight into structure and assembly of the nuclear pore complex by utilizing the genome of a eukaryotic thermophile.</title>
        <authorList>
            <person name="Amlacher S."/>
            <person name="Sarges P."/>
            <person name="Flemming D."/>
            <person name="van Noort V."/>
            <person name="Kunze R."/>
            <person name="Devos D.P."/>
            <person name="Arumugam M."/>
            <person name="Bork P."/>
            <person name="Hurt E."/>
        </authorList>
    </citation>
    <scope>NUCLEOTIDE SEQUENCE [LARGE SCALE GENOMIC DNA]</scope>
    <source>
        <strain evidence="4">DSM 1495 / CBS 144.50 / IMI 039719</strain>
    </source>
</reference>
<organism evidence="4">
    <name type="scientific">Chaetomium thermophilum (strain DSM 1495 / CBS 144.50 / IMI 039719)</name>
    <name type="common">Thermochaetoides thermophila</name>
    <dbReference type="NCBI Taxonomy" id="759272"/>
    <lineage>
        <taxon>Eukaryota</taxon>
        <taxon>Fungi</taxon>
        <taxon>Dikarya</taxon>
        <taxon>Ascomycota</taxon>
        <taxon>Pezizomycotina</taxon>
        <taxon>Sordariomycetes</taxon>
        <taxon>Sordariomycetidae</taxon>
        <taxon>Sordariales</taxon>
        <taxon>Chaetomiaceae</taxon>
        <taxon>Thermochaetoides</taxon>
    </lineage>
</organism>
<dbReference type="Gene3D" id="1.20.1050.80">
    <property type="entry name" value="VPS9 domain"/>
    <property type="match status" value="1"/>
</dbReference>
<feature type="region of interest" description="Disordered" evidence="1">
    <location>
        <begin position="1"/>
        <end position="85"/>
    </location>
</feature>
<evidence type="ECO:0000259" key="2">
    <source>
        <dbReference type="PROSITE" id="PS51205"/>
    </source>
</evidence>
<dbReference type="GO" id="GO:0031267">
    <property type="term" value="F:small GTPase binding"/>
    <property type="evidence" value="ECO:0007669"/>
    <property type="project" value="TreeGrafter"/>
</dbReference>
<dbReference type="GO" id="GO:0005085">
    <property type="term" value="F:guanyl-nucleotide exchange factor activity"/>
    <property type="evidence" value="ECO:0007669"/>
    <property type="project" value="InterPro"/>
</dbReference>
<dbReference type="eggNOG" id="KOG2319">
    <property type="taxonomic scope" value="Eukaryota"/>
</dbReference>
<feature type="compositionally biased region" description="Low complexity" evidence="1">
    <location>
        <begin position="633"/>
        <end position="642"/>
    </location>
</feature>
<dbReference type="STRING" id="759272.G0SFG5"/>
<dbReference type="Pfam" id="PF02204">
    <property type="entry name" value="VPS9"/>
    <property type="match status" value="1"/>
</dbReference>
<feature type="domain" description="VPS9" evidence="2">
    <location>
        <begin position="237"/>
        <end position="396"/>
    </location>
</feature>
<feature type="compositionally biased region" description="Low complexity" evidence="1">
    <location>
        <begin position="33"/>
        <end position="45"/>
    </location>
</feature>
<accession>G0SFG5</accession>
<evidence type="ECO:0000313" key="4">
    <source>
        <dbReference type="Proteomes" id="UP000008066"/>
    </source>
</evidence>
<feature type="region of interest" description="Disordered" evidence="1">
    <location>
        <begin position="674"/>
        <end position="727"/>
    </location>
</feature>
<evidence type="ECO:0000256" key="1">
    <source>
        <dbReference type="SAM" id="MobiDB-lite"/>
    </source>
</evidence>
<dbReference type="GO" id="GO:0016192">
    <property type="term" value="P:vesicle-mediated transport"/>
    <property type="evidence" value="ECO:0007669"/>
    <property type="project" value="InterPro"/>
</dbReference>
<evidence type="ECO:0000313" key="3">
    <source>
        <dbReference type="EMBL" id="EGS17730.1"/>
    </source>
</evidence>
<dbReference type="PANTHER" id="PTHR23101">
    <property type="entry name" value="RAB GDP/GTP EXCHANGE FACTOR"/>
    <property type="match status" value="1"/>
</dbReference>
<dbReference type="EMBL" id="GL988047">
    <property type="protein sequence ID" value="EGS17730.1"/>
    <property type="molecule type" value="Genomic_DNA"/>
</dbReference>
<dbReference type="OrthoDB" id="10264848at2759"/>
<dbReference type="InterPro" id="IPR037191">
    <property type="entry name" value="VPS9_dom_sf"/>
</dbReference>
<dbReference type="PANTHER" id="PTHR23101:SF97">
    <property type="entry name" value="DOMAIN PROTEIN, PUTATIVE (AFU_ORTHOLOGUE AFUA_2G10890)-RELATED"/>
    <property type="match status" value="1"/>
</dbReference>
<dbReference type="AlphaFoldDB" id="G0SFG5"/>
<feature type="compositionally biased region" description="Low complexity" evidence="1">
    <location>
        <begin position="597"/>
        <end position="625"/>
    </location>
</feature>
<feature type="compositionally biased region" description="Gly residues" evidence="1">
    <location>
        <begin position="506"/>
        <end position="515"/>
    </location>
</feature>
<dbReference type="KEGG" id="cthr:CTHT_0070730"/>
<feature type="region of interest" description="Disordered" evidence="1">
    <location>
        <begin position="147"/>
        <end position="192"/>
    </location>
</feature>
<keyword evidence="4" id="KW-1185">Reference proteome</keyword>
<dbReference type="InterPro" id="IPR003123">
    <property type="entry name" value="VPS9"/>
</dbReference>
<protein>
    <recommendedName>
        <fullName evidence="2">VPS9 domain-containing protein</fullName>
    </recommendedName>
</protein>
<dbReference type="GO" id="GO:0030139">
    <property type="term" value="C:endocytic vesicle"/>
    <property type="evidence" value="ECO:0007669"/>
    <property type="project" value="TreeGrafter"/>
</dbReference>
<proteinExistence type="predicted"/>
<dbReference type="PROSITE" id="PS51205">
    <property type="entry name" value="VPS9"/>
    <property type="match status" value="1"/>
</dbReference>
<name>G0SFG5_CHATD</name>
<dbReference type="Proteomes" id="UP000008066">
    <property type="component" value="Unassembled WGS sequence"/>
</dbReference>
<dbReference type="SMART" id="SM00167">
    <property type="entry name" value="VPS9"/>
    <property type="match status" value="1"/>
</dbReference>
<feature type="compositionally biased region" description="Low complexity" evidence="1">
    <location>
        <begin position="674"/>
        <end position="690"/>
    </location>
</feature>
<gene>
    <name evidence="3" type="ORF">CTHT_0070730</name>
</gene>
<dbReference type="GeneID" id="18261111"/>